<comment type="subcellular location">
    <subcellularLocation>
        <location evidence="1">Cell membrane</location>
        <topology evidence="1">Multi-pass membrane protein</topology>
    </subcellularLocation>
</comment>
<evidence type="ECO:0000256" key="5">
    <source>
        <dbReference type="ARBA" id="ARBA00022777"/>
    </source>
</evidence>
<dbReference type="SUPFAM" id="SSF55874">
    <property type="entry name" value="ATPase domain of HSP90 chaperone/DNA topoisomerase II/histidine kinase"/>
    <property type="match status" value="1"/>
</dbReference>
<dbReference type="InterPro" id="IPR005467">
    <property type="entry name" value="His_kinase_dom"/>
</dbReference>
<keyword evidence="8 10" id="KW-0472">Membrane</keyword>
<feature type="repeat" description="TPR" evidence="9">
    <location>
        <begin position="232"/>
        <end position="265"/>
    </location>
</feature>
<dbReference type="PROSITE" id="PS50109">
    <property type="entry name" value="HIS_KIN"/>
    <property type="match status" value="1"/>
</dbReference>
<feature type="transmembrane region" description="Helical" evidence="10">
    <location>
        <begin position="412"/>
        <end position="433"/>
    </location>
</feature>
<accession>A0ABT3EEI0</accession>
<dbReference type="InterPro" id="IPR019734">
    <property type="entry name" value="TPR_rpt"/>
</dbReference>
<evidence type="ECO:0000259" key="11">
    <source>
        <dbReference type="PROSITE" id="PS50109"/>
    </source>
</evidence>
<keyword evidence="5 12" id="KW-0418">Kinase</keyword>
<keyword evidence="13" id="KW-1185">Reference proteome</keyword>
<gene>
    <name evidence="12" type="ORF">OJ995_01945</name>
</gene>
<dbReference type="InterPro" id="IPR011990">
    <property type="entry name" value="TPR-like_helical_dom_sf"/>
</dbReference>
<name>A0ABT3EEI0_9FLAO</name>
<keyword evidence="6 10" id="KW-1133">Transmembrane helix</keyword>
<feature type="domain" description="Histidine kinase" evidence="11">
    <location>
        <begin position="583"/>
        <end position="668"/>
    </location>
</feature>
<comment type="caution">
    <text evidence="12">The sequence shown here is derived from an EMBL/GenBank/DDBJ whole genome shotgun (WGS) entry which is preliminary data.</text>
</comment>
<dbReference type="Gene3D" id="3.30.565.10">
    <property type="entry name" value="Histidine kinase-like ATPase, C-terminal domain"/>
    <property type="match status" value="1"/>
</dbReference>
<dbReference type="InterPro" id="IPR003594">
    <property type="entry name" value="HATPase_dom"/>
</dbReference>
<keyword evidence="3" id="KW-0808">Transferase</keyword>
<dbReference type="PROSITE" id="PS50293">
    <property type="entry name" value="TPR_REGION"/>
    <property type="match status" value="1"/>
</dbReference>
<evidence type="ECO:0000256" key="2">
    <source>
        <dbReference type="ARBA" id="ARBA00022475"/>
    </source>
</evidence>
<dbReference type="SMART" id="SM00028">
    <property type="entry name" value="TPR"/>
    <property type="match status" value="3"/>
</dbReference>
<dbReference type="InterPro" id="IPR036890">
    <property type="entry name" value="HATPase_C_sf"/>
</dbReference>
<evidence type="ECO:0000256" key="8">
    <source>
        <dbReference type="ARBA" id="ARBA00023136"/>
    </source>
</evidence>
<sequence length="668" mass="77593">MKQAVIFLSFFFLVGCNSNEKNLDIQKKLDSCFENSSNVNLDKEIRLKYIDSAEIIIHRASSTDSMKISNYFRIANRYFMLSENEKYKKTTNKILALSKSNNDSLNIAKAEYYLGDYYFSLSKNDSAYYYYLGAEKIYKKIEDKLNLANTKLHKAYILLYEKDFLSCESETIIALNIANELNDPILVFECYANLGRSLLAVENYKKALEYHQKSLAQIRKIEDKNYRPLLQAQALNNIGFVYLNLGKFKEASEIFTEGLKINNLREIQPVLHSSLLDNYAYSRFKINKNEGLKDFKKALELSDEIGDIYSRINSRIHLTEYYLSKKDTTTALQYNQEANSLAKESNYNKEVLTTLDFFTKLKPKEGLKYAKEYIKLSDSLQQQERLTRNKLARIEYETDEIIVEKEAISNQFRIILVSSLLVFSFGILFYIILYQRSKHKELLFSQEQQKANEEIYKLMLDKQDEIDEVKKKEKLRISQELHDSVMNKLAGTRLNLFVLTKKRDDETIQKCLEHINGIQNIEKEIRTIAHELHNDAFFAKGSYRSLLEQILQNQKETYQTECECLIAPDETIETISALIKMNVYRIIQETLNNINKHAKATKISLSLYIEEGFLYLYIIDNGVGFKVSKSKSGIGLKNMESRAESINGKLKITSETNKGTKVQLKVKL</sequence>
<dbReference type="Pfam" id="PF07730">
    <property type="entry name" value="HisKA_3"/>
    <property type="match status" value="1"/>
</dbReference>
<dbReference type="PROSITE" id="PS50005">
    <property type="entry name" value="TPR"/>
    <property type="match status" value="1"/>
</dbReference>
<evidence type="ECO:0000256" key="6">
    <source>
        <dbReference type="ARBA" id="ARBA00022989"/>
    </source>
</evidence>
<evidence type="ECO:0000256" key="9">
    <source>
        <dbReference type="PROSITE-ProRule" id="PRU00339"/>
    </source>
</evidence>
<evidence type="ECO:0000256" key="10">
    <source>
        <dbReference type="SAM" id="Phobius"/>
    </source>
</evidence>
<organism evidence="12 13">
    <name type="scientific">Flavobacterium lacisediminis</name>
    <dbReference type="NCBI Taxonomy" id="2989705"/>
    <lineage>
        <taxon>Bacteria</taxon>
        <taxon>Pseudomonadati</taxon>
        <taxon>Bacteroidota</taxon>
        <taxon>Flavobacteriia</taxon>
        <taxon>Flavobacteriales</taxon>
        <taxon>Flavobacteriaceae</taxon>
        <taxon>Flavobacterium</taxon>
    </lineage>
</organism>
<dbReference type="PANTHER" id="PTHR24421">
    <property type="entry name" value="NITRATE/NITRITE SENSOR PROTEIN NARX-RELATED"/>
    <property type="match status" value="1"/>
</dbReference>
<dbReference type="CDD" id="cd16917">
    <property type="entry name" value="HATPase_UhpB-NarQ-NarX-like"/>
    <property type="match status" value="1"/>
</dbReference>
<keyword evidence="9" id="KW-0802">TPR repeat</keyword>
<dbReference type="Proteomes" id="UP001165677">
    <property type="component" value="Unassembled WGS sequence"/>
</dbReference>
<evidence type="ECO:0000256" key="7">
    <source>
        <dbReference type="ARBA" id="ARBA00023012"/>
    </source>
</evidence>
<dbReference type="InterPro" id="IPR011712">
    <property type="entry name" value="Sig_transdc_His_kin_sub3_dim/P"/>
</dbReference>
<dbReference type="SUPFAM" id="SSF48452">
    <property type="entry name" value="TPR-like"/>
    <property type="match status" value="2"/>
</dbReference>
<dbReference type="Pfam" id="PF13424">
    <property type="entry name" value="TPR_12"/>
    <property type="match status" value="1"/>
</dbReference>
<dbReference type="InterPro" id="IPR050482">
    <property type="entry name" value="Sensor_HK_TwoCompSys"/>
</dbReference>
<evidence type="ECO:0000313" key="12">
    <source>
        <dbReference type="EMBL" id="MCW1146983.1"/>
    </source>
</evidence>
<reference evidence="12" key="1">
    <citation type="submission" date="2022-10" db="EMBL/GenBank/DDBJ databases">
        <title>Flavobacterium sp. nov., a bacterium isolated from lake sediment.</title>
        <authorList>
            <person name="Qu J.-H."/>
        </authorList>
    </citation>
    <scope>NUCLEOTIDE SEQUENCE</scope>
    <source>
        <strain evidence="12">TH16-21</strain>
    </source>
</reference>
<keyword evidence="7" id="KW-0902">Two-component regulatory system</keyword>
<dbReference type="PROSITE" id="PS51257">
    <property type="entry name" value="PROKAR_LIPOPROTEIN"/>
    <property type="match status" value="1"/>
</dbReference>
<dbReference type="PANTHER" id="PTHR24421:SF37">
    <property type="entry name" value="SENSOR HISTIDINE KINASE NARS"/>
    <property type="match status" value="1"/>
</dbReference>
<dbReference type="EMBL" id="JAPCIO010000001">
    <property type="protein sequence ID" value="MCW1146983.1"/>
    <property type="molecule type" value="Genomic_DNA"/>
</dbReference>
<evidence type="ECO:0000256" key="3">
    <source>
        <dbReference type="ARBA" id="ARBA00022679"/>
    </source>
</evidence>
<keyword evidence="4 10" id="KW-0812">Transmembrane</keyword>
<dbReference type="GO" id="GO:0016301">
    <property type="term" value="F:kinase activity"/>
    <property type="evidence" value="ECO:0007669"/>
    <property type="project" value="UniProtKB-KW"/>
</dbReference>
<dbReference type="Gene3D" id="1.25.40.10">
    <property type="entry name" value="Tetratricopeptide repeat domain"/>
    <property type="match status" value="3"/>
</dbReference>
<evidence type="ECO:0000313" key="13">
    <source>
        <dbReference type="Proteomes" id="UP001165677"/>
    </source>
</evidence>
<dbReference type="RefSeq" id="WP_264367899.1">
    <property type="nucleotide sequence ID" value="NZ_JAPCIO010000001.1"/>
</dbReference>
<evidence type="ECO:0000256" key="1">
    <source>
        <dbReference type="ARBA" id="ARBA00004651"/>
    </source>
</evidence>
<protein>
    <submittedName>
        <fullName evidence="12">Sensor histidine kinase</fullName>
    </submittedName>
</protein>
<proteinExistence type="predicted"/>
<dbReference type="Pfam" id="PF02518">
    <property type="entry name" value="HATPase_c"/>
    <property type="match status" value="1"/>
</dbReference>
<keyword evidence="2" id="KW-1003">Cell membrane</keyword>
<evidence type="ECO:0000256" key="4">
    <source>
        <dbReference type="ARBA" id="ARBA00022692"/>
    </source>
</evidence>